<comment type="caution">
    <text evidence="8">The sequence shown here is derived from an EMBL/GenBank/DDBJ whole genome shotgun (WGS) entry which is preliminary data.</text>
</comment>
<feature type="binding site" evidence="7">
    <location>
        <position position="168"/>
    </location>
    <ligand>
        <name>Zn(2+)</name>
        <dbReference type="ChEBI" id="CHEBI:29105"/>
    </ligand>
</feature>
<sequence>MAGKEANATMLQYRPQIAPAMTQTEARHTHAAPTDARALIAARGGRVTRTRVAVLEILQASDHPMSHDELAAELAAADIAHDRVTLYRALDWLVEQALARRIAGSGNDRAWRFELLRADGHRHAHFHCDRCGQVICLEGLEPAVAVALPAGFQLDRAELVIHGACPDCGVERASPAAAPRR</sequence>
<keyword evidence="9" id="KW-1185">Reference proteome</keyword>
<keyword evidence="2" id="KW-0678">Repressor</keyword>
<dbReference type="Gene3D" id="3.30.1490.190">
    <property type="match status" value="1"/>
</dbReference>
<dbReference type="GO" id="GO:0045892">
    <property type="term" value="P:negative regulation of DNA-templated transcription"/>
    <property type="evidence" value="ECO:0007669"/>
    <property type="project" value="TreeGrafter"/>
</dbReference>
<dbReference type="SUPFAM" id="SSF46785">
    <property type="entry name" value="Winged helix' DNA-binding domain"/>
    <property type="match status" value="1"/>
</dbReference>
<dbReference type="InterPro" id="IPR043135">
    <property type="entry name" value="Fur_C"/>
</dbReference>
<dbReference type="Pfam" id="PF01475">
    <property type="entry name" value="FUR"/>
    <property type="match status" value="1"/>
</dbReference>
<gene>
    <name evidence="8" type="ORF">C7389_105139</name>
</gene>
<keyword evidence="6" id="KW-0804">Transcription</keyword>
<proteinExistence type="inferred from homology"/>
<organism evidence="8 9">
    <name type="scientific">Azoarcus indigens</name>
    <dbReference type="NCBI Taxonomy" id="29545"/>
    <lineage>
        <taxon>Bacteria</taxon>
        <taxon>Pseudomonadati</taxon>
        <taxon>Pseudomonadota</taxon>
        <taxon>Betaproteobacteria</taxon>
        <taxon>Rhodocyclales</taxon>
        <taxon>Zoogloeaceae</taxon>
        <taxon>Azoarcus</taxon>
    </lineage>
</organism>
<dbReference type="EMBL" id="SNVV01000005">
    <property type="protein sequence ID" value="TDN53464.1"/>
    <property type="molecule type" value="Genomic_DNA"/>
</dbReference>
<evidence type="ECO:0000313" key="9">
    <source>
        <dbReference type="Proteomes" id="UP000295129"/>
    </source>
</evidence>
<evidence type="ECO:0000256" key="6">
    <source>
        <dbReference type="ARBA" id="ARBA00023163"/>
    </source>
</evidence>
<dbReference type="Gene3D" id="1.10.10.10">
    <property type="entry name" value="Winged helix-like DNA-binding domain superfamily/Winged helix DNA-binding domain"/>
    <property type="match status" value="1"/>
</dbReference>
<reference evidence="8 9" key="1">
    <citation type="submission" date="2019-03" db="EMBL/GenBank/DDBJ databases">
        <title>Genomic Encyclopedia of Type Strains, Phase IV (KMG-IV): sequencing the most valuable type-strain genomes for metagenomic binning, comparative biology and taxonomic classification.</title>
        <authorList>
            <person name="Goeker M."/>
        </authorList>
    </citation>
    <scope>NUCLEOTIDE SEQUENCE [LARGE SCALE GENOMIC DNA]</scope>
    <source>
        <strain evidence="8 9">DSM 12121</strain>
    </source>
</reference>
<keyword evidence="4" id="KW-0805">Transcription regulation</keyword>
<evidence type="ECO:0000256" key="7">
    <source>
        <dbReference type="PIRSR" id="PIRSR602481-1"/>
    </source>
</evidence>
<dbReference type="GO" id="GO:0008270">
    <property type="term" value="F:zinc ion binding"/>
    <property type="evidence" value="ECO:0007669"/>
    <property type="project" value="TreeGrafter"/>
</dbReference>
<dbReference type="Proteomes" id="UP000295129">
    <property type="component" value="Unassembled WGS sequence"/>
</dbReference>
<dbReference type="PANTHER" id="PTHR33202:SF7">
    <property type="entry name" value="FERRIC UPTAKE REGULATION PROTEIN"/>
    <property type="match status" value="1"/>
</dbReference>
<dbReference type="GO" id="GO:1900376">
    <property type="term" value="P:regulation of secondary metabolite biosynthetic process"/>
    <property type="evidence" value="ECO:0007669"/>
    <property type="project" value="TreeGrafter"/>
</dbReference>
<evidence type="ECO:0000256" key="3">
    <source>
        <dbReference type="ARBA" id="ARBA00022833"/>
    </source>
</evidence>
<evidence type="ECO:0000256" key="2">
    <source>
        <dbReference type="ARBA" id="ARBA00022491"/>
    </source>
</evidence>
<feature type="binding site" evidence="7">
    <location>
        <position position="128"/>
    </location>
    <ligand>
        <name>Zn(2+)</name>
        <dbReference type="ChEBI" id="CHEBI:29105"/>
    </ligand>
</feature>
<feature type="binding site" evidence="7">
    <location>
        <position position="131"/>
    </location>
    <ligand>
        <name>Zn(2+)</name>
        <dbReference type="ChEBI" id="CHEBI:29105"/>
    </ligand>
</feature>
<name>A0A4R6E7H9_9RHOO</name>
<dbReference type="InterPro" id="IPR036388">
    <property type="entry name" value="WH-like_DNA-bd_sf"/>
</dbReference>
<comment type="similarity">
    <text evidence="1">Belongs to the Fur family.</text>
</comment>
<dbReference type="PANTHER" id="PTHR33202">
    <property type="entry name" value="ZINC UPTAKE REGULATION PROTEIN"/>
    <property type="match status" value="1"/>
</dbReference>
<evidence type="ECO:0000256" key="5">
    <source>
        <dbReference type="ARBA" id="ARBA00023125"/>
    </source>
</evidence>
<dbReference type="InterPro" id="IPR002481">
    <property type="entry name" value="FUR"/>
</dbReference>
<accession>A0A4R6E7H9</accession>
<feature type="binding site" evidence="7">
    <location>
        <position position="165"/>
    </location>
    <ligand>
        <name>Zn(2+)</name>
        <dbReference type="ChEBI" id="CHEBI:29105"/>
    </ligand>
</feature>
<keyword evidence="5" id="KW-0238">DNA-binding</keyword>
<evidence type="ECO:0000256" key="1">
    <source>
        <dbReference type="ARBA" id="ARBA00007957"/>
    </source>
</evidence>
<evidence type="ECO:0000256" key="4">
    <source>
        <dbReference type="ARBA" id="ARBA00023015"/>
    </source>
</evidence>
<dbReference type="GO" id="GO:0000976">
    <property type="term" value="F:transcription cis-regulatory region binding"/>
    <property type="evidence" value="ECO:0007669"/>
    <property type="project" value="TreeGrafter"/>
</dbReference>
<dbReference type="GO" id="GO:0003700">
    <property type="term" value="F:DNA-binding transcription factor activity"/>
    <property type="evidence" value="ECO:0007669"/>
    <property type="project" value="InterPro"/>
</dbReference>
<dbReference type="InterPro" id="IPR036390">
    <property type="entry name" value="WH_DNA-bd_sf"/>
</dbReference>
<keyword evidence="7" id="KW-0479">Metal-binding</keyword>
<evidence type="ECO:0000313" key="8">
    <source>
        <dbReference type="EMBL" id="TDN53464.1"/>
    </source>
</evidence>
<keyword evidence="3 7" id="KW-0862">Zinc</keyword>
<comment type="cofactor">
    <cofactor evidence="7">
        <name>Zn(2+)</name>
        <dbReference type="ChEBI" id="CHEBI:29105"/>
    </cofactor>
    <text evidence="7">Binds 1 zinc ion per subunit.</text>
</comment>
<protein>
    <submittedName>
        <fullName evidence="8">Fur family ferric uptake transcriptional regulator</fullName>
    </submittedName>
</protein>
<dbReference type="AlphaFoldDB" id="A0A4R6E7H9"/>